<dbReference type="PATRIC" id="fig|1072256.5.peg.754"/>
<sequence length="115" mass="11150">MGEEQSALSVVGRCSGAPTQSMTSTVPARVRDADGEAVLDGVAGRKEDAEGDADGVGVGEADPADDVAGIDDADAALIASSGVGEPAGVGSRVAGFEHDTSAAANPTTNTARGAH</sequence>
<proteinExistence type="predicted"/>
<evidence type="ECO:0000313" key="3">
    <source>
        <dbReference type="Proteomes" id="UP000035548"/>
    </source>
</evidence>
<reference evidence="3" key="2">
    <citation type="submission" date="2015-05" db="EMBL/GenBank/DDBJ databases">
        <title>Complete genome sequence of Corynebacterium uterequi DSM 45634, isolated from the uterus of a maiden mare.</title>
        <authorList>
            <person name="Ruckert C."/>
            <person name="Albersmeier A."/>
            <person name="Winkler A."/>
            <person name="Tauch A."/>
        </authorList>
    </citation>
    <scope>NUCLEOTIDE SEQUENCE [LARGE SCALE GENOMIC DNA]</scope>
    <source>
        <strain evidence="3">DSM 45634</strain>
    </source>
</reference>
<dbReference type="EMBL" id="CP011546">
    <property type="protein sequence ID" value="AKK10766.1"/>
    <property type="molecule type" value="Genomic_DNA"/>
</dbReference>
<dbReference type="STRING" id="1072256.CUTER_03800"/>
<dbReference type="AlphaFoldDB" id="A0A0G3HBK0"/>
<keyword evidence="3" id="KW-1185">Reference proteome</keyword>
<protein>
    <submittedName>
        <fullName evidence="2">Uncharacterized protein</fullName>
    </submittedName>
</protein>
<gene>
    <name evidence="2" type="ORF">CUTER_03800</name>
</gene>
<dbReference type="Proteomes" id="UP000035548">
    <property type="component" value="Chromosome"/>
</dbReference>
<feature type="compositionally biased region" description="Low complexity" evidence="1">
    <location>
        <begin position="101"/>
        <end position="115"/>
    </location>
</feature>
<feature type="compositionally biased region" description="Polar residues" evidence="1">
    <location>
        <begin position="17"/>
        <end position="26"/>
    </location>
</feature>
<organism evidence="2 3">
    <name type="scientific">Corynebacterium uterequi</name>
    <dbReference type="NCBI Taxonomy" id="1072256"/>
    <lineage>
        <taxon>Bacteria</taxon>
        <taxon>Bacillati</taxon>
        <taxon>Actinomycetota</taxon>
        <taxon>Actinomycetes</taxon>
        <taxon>Mycobacteriales</taxon>
        <taxon>Corynebacteriaceae</taxon>
        <taxon>Corynebacterium</taxon>
    </lineage>
</organism>
<reference evidence="2 3" key="1">
    <citation type="journal article" date="2015" name="Genome Announc.">
        <title>Virulence Factor Genes Detected in the Complete Genome Sequence of Corynebacterium uterequi DSM 45634, Isolated from the Uterus of a Maiden Mare.</title>
        <authorList>
            <person name="Ruckert C."/>
            <person name="Kriete M."/>
            <person name="Jaenicke S."/>
            <person name="Winkler A."/>
            <person name="Tauch A."/>
        </authorList>
    </citation>
    <scope>NUCLEOTIDE SEQUENCE [LARGE SCALE GENOMIC DNA]</scope>
    <source>
        <strain evidence="2 3">DSM 45634</strain>
    </source>
</reference>
<feature type="region of interest" description="Disordered" evidence="1">
    <location>
        <begin position="82"/>
        <end position="115"/>
    </location>
</feature>
<feature type="region of interest" description="Disordered" evidence="1">
    <location>
        <begin position="1"/>
        <end position="67"/>
    </location>
</feature>
<dbReference type="KEGG" id="cut:CUTER_03800"/>
<name>A0A0G3HBK0_9CORY</name>
<evidence type="ECO:0000313" key="2">
    <source>
        <dbReference type="EMBL" id="AKK10766.1"/>
    </source>
</evidence>
<evidence type="ECO:0000256" key="1">
    <source>
        <dbReference type="SAM" id="MobiDB-lite"/>
    </source>
</evidence>
<accession>A0A0G3HBK0</accession>